<dbReference type="Proteomes" id="UP001333110">
    <property type="component" value="Unassembled WGS sequence"/>
</dbReference>
<evidence type="ECO:0008006" key="3">
    <source>
        <dbReference type="Google" id="ProtNLM"/>
    </source>
</evidence>
<evidence type="ECO:0000313" key="2">
    <source>
        <dbReference type="Proteomes" id="UP001333110"/>
    </source>
</evidence>
<name>A0AAN7NKH1_MYCAM</name>
<accession>A0AAN7NKH1</accession>
<organism evidence="1 2">
    <name type="scientific">Mycteria americana</name>
    <name type="common">Wood stork</name>
    <dbReference type="NCBI Taxonomy" id="33587"/>
    <lineage>
        <taxon>Eukaryota</taxon>
        <taxon>Metazoa</taxon>
        <taxon>Chordata</taxon>
        <taxon>Craniata</taxon>
        <taxon>Vertebrata</taxon>
        <taxon>Euteleostomi</taxon>
        <taxon>Archelosauria</taxon>
        <taxon>Archosauria</taxon>
        <taxon>Dinosauria</taxon>
        <taxon>Saurischia</taxon>
        <taxon>Theropoda</taxon>
        <taxon>Coelurosauria</taxon>
        <taxon>Aves</taxon>
        <taxon>Neognathae</taxon>
        <taxon>Neoaves</taxon>
        <taxon>Aequornithes</taxon>
        <taxon>Ciconiiformes</taxon>
        <taxon>Ciconiidae</taxon>
        <taxon>Mycteria</taxon>
    </lineage>
</organism>
<dbReference type="AlphaFoldDB" id="A0AAN7NKH1"/>
<comment type="caution">
    <text evidence="1">The sequence shown here is derived from an EMBL/GenBank/DDBJ whole genome shotgun (WGS) entry which is preliminary data.</text>
</comment>
<reference evidence="1 2" key="1">
    <citation type="journal article" date="2023" name="J. Hered.">
        <title>Chromosome-level genome of the wood stork (Mycteria americana) provides insight into avian chromosome evolution.</title>
        <authorList>
            <person name="Flamio R. Jr."/>
            <person name="Ramstad K.M."/>
        </authorList>
    </citation>
    <scope>NUCLEOTIDE SEQUENCE [LARGE SCALE GENOMIC DNA]</scope>
    <source>
        <strain evidence="1">JAX WOST 10</strain>
    </source>
</reference>
<keyword evidence="2" id="KW-1185">Reference proteome</keyword>
<gene>
    <name evidence="1" type="ORF">QYF61_015232</name>
</gene>
<evidence type="ECO:0000313" key="1">
    <source>
        <dbReference type="EMBL" id="KAK4827204.1"/>
    </source>
</evidence>
<dbReference type="EMBL" id="JAUNZN010000002">
    <property type="protein sequence ID" value="KAK4827204.1"/>
    <property type="molecule type" value="Genomic_DNA"/>
</dbReference>
<sequence>MVGLDDLKVEPANVFINDLDAGAECTLSKFADATKLGGVADMSEGCAAIQRNLNRLKKWANRNLIMFNKNLMMFNKKYKVLQLGKNSPMHQYMLGATHVHRSLAEMDLVVLVDTKLNMSQQCALAAKKVNSIQGYIKRIVASRSREVILPLYSALVRSTLSSFGLLSTRETLT</sequence>
<protein>
    <recommendedName>
        <fullName evidence="3">Rna-directed dna polymerase from mobile element jockey-like</fullName>
    </recommendedName>
</protein>
<proteinExistence type="predicted"/>
<dbReference type="PANTHER" id="PTHR33332">
    <property type="entry name" value="REVERSE TRANSCRIPTASE DOMAIN-CONTAINING PROTEIN"/>
    <property type="match status" value="1"/>
</dbReference>